<dbReference type="AlphaFoldDB" id="A0A1M5SKN4"/>
<name>A0A1M5SKN4_FLAJO</name>
<proteinExistence type="predicted"/>
<organism evidence="1 2">
    <name type="scientific">Flavobacterium johnsoniae</name>
    <name type="common">Cytophaga johnsonae</name>
    <dbReference type="NCBI Taxonomy" id="986"/>
    <lineage>
        <taxon>Bacteria</taxon>
        <taxon>Pseudomonadati</taxon>
        <taxon>Bacteroidota</taxon>
        <taxon>Flavobacteriia</taxon>
        <taxon>Flavobacteriales</taxon>
        <taxon>Flavobacteriaceae</taxon>
        <taxon>Flavobacterium</taxon>
    </lineage>
</organism>
<dbReference type="EMBL" id="FQWH01000010">
    <property type="protein sequence ID" value="SHH39104.1"/>
    <property type="molecule type" value="Genomic_DNA"/>
</dbReference>
<reference evidence="1 2" key="1">
    <citation type="submission" date="2016-11" db="EMBL/GenBank/DDBJ databases">
        <authorList>
            <person name="Jaros S."/>
            <person name="Januszkiewicz K."/>
            <person name="Wedrychowicz H."/>
        </authorList>
    </citation>
    <scope>NUCLEOTIDE SEQUENCE [LARGE SCALE GENOMIC DNA]</scope>
    <source>
        <strain evidence="1 2">DSM 6792</strain>
    </source>
</reference>
<gene>
    <name evidence="1" type="ORF">SAMN05444388_11037</name>
</gene>
<evidence type="ECO:0000313" key="1">
    <source>
        <dbReference type="EMBL" id="SHH39104.1"/>
    </source>
</evidence>
<accession>A0A1M5SKN4</accession>
<dbReference type="Proteomes" id="UP000184112">
    <property type="component" value="Unassembled WGS sequence"/>
</dbReference>
<sequence length="42" mass="4758">MIRIENLKILIVGLTAVLSLINFSNSDFKNEITKKAALHLKF</sequence>
<evidence type="ECO:0000313" key="2">
    <source>
        <dbReference type="Proteomes" id="UP000184112"/>
    </source>
</evidence>
<protein>
    <submittedName>
        <fullName evidence="1">Uncharacterized protein</fullName>
    </submittedName>
</protein>